<dbReference type="InterPro" id="IPR039425">
    <property type="entry name" value="RNA_pol_sigma-70-like"/>
</dbReference>
<dbReference type="Pfam" id="PF04542">
    <property type="entry name" value="Sigma70_r2"/>
    <property type="match status" value="1"/>
</dbReference>
<keyword evidence="4" id="KW-0804">Transcription</keyword>
<evidence type="ECO:0000256" key="4">
    <source>
        <dbReference type="ARBA" id="ARBA00023163"/>
    </source>
</evidence>
<evidence type="ECO:0000256" key="2">
    <source>
        <dbReference type="ARBA" id="ARBA00023015"/>
    </source>
</evidence>
<dbReference type="RefSeq" id="WP_232015868.1">
    <property type="nucleotide sequence ID" value="NZ_AP019308.1"/>
</dbReference>
<dbReference type="EMBL" id="AP019308">
    <property type="protein sequence ID" value="BBH22665.1"/>
    <property type="molecule type" value="Genomic_DNA"/>
</dbReference>
<dbReference type="Pfam" id="PF08281">
    <property type="entry name" value="Sigma70_r4_2"/>
    <property type="match status" value="1"/>
</dbReference>
<evidence type="ECO:0000313" key="5">
    <source>
        <dbReference type="EMBL" id="BBH22665.1"/>
    </source>
</evidence>
<protein>
    <submittedName>
        <fullName evidence="5">RNA polymerase sigma factor SigW</fullName>
    </submittedName>
</protein>
<dbReference type="KEGG" id="pbk:Back11_40100"/>
<dbReference type="PANTHER" id="PTHR43133:SF60">
    <property type="entry name" value="RNA POLYMERASE SIGMA FACTOR SIGV"/>
    <property type="match status" value="1"/>
</dbReference>
<evidence type="ECO:0000256" key="1">
    <source>
        <dbReference type="ARBA" id="ARBA00010641"/>
    </source>
</evidence>
<keyword evidence="2" id="KW-0805">Transcription regulation</keyword>
<dbReference type="InterPro" id="IPR007627">
    <property type="entry name" value="RNA_pol_sigma70_r2"/>
</dbReference>
<dbReference type="GO" id="GO:0003677">
    <property type="term" value="F:DNA binding"/>
    <property type="evidence" value="ECO:0007669"/>
    <property type="project" value="InterPro"/>
</dbReference>
<dbReference type="PANTHER" id="PTHR43133">
    <property type="entry name" value="RNA POLYMERASE ECF-TYPE SIGMA FACTO"/>
    <property type="match status" value="1"/>
</dbReference>
<evidence type="ECO:0000256" key="3">
    <source>
        <dbReference type="ARBA" id="ARBA00023082"/>
    </source>
</evidence>
<name>A0A3G9J2U6_9BACL</name>
<dbReference type="NCBIfam" id="TIGR02937">
    <property type="entry name" value="sigma70-ECF"/>
    <property type="match status" value="1"/>
</dbReference>
<dbReference type="InterPro" id="IPR036388">
    <property type="entry name" value="WH-like_DNA-bd_sf"/>
</dbReference>
<comment type="similarity">
    <text evidence="1">Belongs to the sigma-70 factor family. ECF subfamily.</text>
</comment>
<keyword evidence="3" id="KW-0731">Sigma factor</keyword>
<dbReference type="GO" id="GO:0016987">
    <property type="term" value="F:sigma factor activity"/>
    <property type="evidence" value="ECO:0007669"/>
    <property type="project" value="UniProtKB-KW"/>
</dbReference>
<dbReference type="CDD" id="cd06171">
    <property type="entry name" value="Sigma70_r4"/>
    <property type="match status" value="1"/>
</dbReference>
<proteinExistence type="inferred from homology"/>
<dbReference type="InterPro" id="IPR013325">
    <property type="entry name" value="RNA_pol_sigma_r2"/>
</dbReference>
<dbReference type="GO" id="GO:0006352">
    <property type="term" value="P:DNA-templated transcription initiation"/>
    <property type="evidence" value="ECO:0007669"/>
    <property type="project" value="InterPro"/>
</dbReference>
<dbReference type="Proteomes" id="UP000275368">
    <property type="component" value="Chromosome"/>
</dbReference>
<dbReference type="Gene3D" id="1.10.10.10">
    <property type="entry name" value="Winged helix-like DNA-binding domain superfamily/Winged helix DNA-binding domain"/>
    <property type="match status" value="1"/>
</dbReference>
<dbReference type="InterPro" id="IPR013324">
    <property type="entry name" value="RNA_pol_sigma_r3/r4-like"/>
</dbReference>
<organism evidence="5 6">
    <name type="scientific">Paenibacillus baekrokdamisoli</name>
    <dbReference type="NCBI Taxonomy" id="1712516"/>
    <lineage>
        <taxon>Bacteria</taxon>
        <taxon>Bacillati</taxon>
        <taxon>Bacillota</taxon>
        <taxon>Bacilli</taxon>
        <taxon>Bacillales</taxon>
        <taxon>Paenibacillaceae</taxon>
        <taxon>Paenibacillus</taxon>
    </lineage>
</organism>
<reference evidence="5 6" key="1">
    <citation type="submission" date="2018-11" db="EMBL/GenBank/DDBJ databases">
        <title>Complete genome sequence of Paenibacillus baekrokdamisoli strain KCTC 33723.</title>
        <authorList>
            <person name="Kang S.W."/>
            <person name="Lee K.C."/>
            <person name="Kim K.K."/>
            <person name="Kim J.S."/>
            <person name="Kim D.S."/>
            <person name="Ko S.H."/>
            <person name="Yang S.H."/>
            <person name="Lee J.S."/>
        </authorList>
    </citation>
    <scope>NUCLEOTIDE SEQUENCE [LARGE SCALE GENOMIC DNA]</scope>
    <source>
        <strain evidence="5 6">KCTC 33723</strain>
    </source>
</reference>
<evidence type="ECO:0000313" key="6">
    <source>
        <dbReference type="Proteomes" id="UP000275368"/>
    </source>
</evidence>
<dbReference type="InterPro" id="IPR013249">
    <property type="entry name" value="RNA_pol_sigma70_r4_t2"/>
</dbReference>
<dbReference type="InterPro" id="IPR014284">
    <property type="entry name" value="RNA_pol_sigma-70_dom"/>
</dbReference>
<dbReference type="SUPFAM" id="SSF88946">
    <property type="entry name" value="Sigma2 domain of RNA polymerase sigma factors"/>
    <property type="match status" value="1"/>
</dbReference>
<accession>A0A3G9J2U6</accession>
<keyword evidence="6" id="KW-1185">Reference proteome</keyword>
<dbReference type="SUPFAM" id="SSF88659">
    <property type="entry name" value="Sigma3 and sigma4 domains of RNA polymerase sigma factors"/>
    <property type="match status" value="1"/>
</dbReference>
<dbReference type="Gene3D" id="1.10.1740.10">
    <property type="match status" value="1"/>
</dbReference>
<sequence>MIEQVLAGDTEAFRTIIDHYEAYLYQVALSVLHHPKDAEDAAQEAFVKIYFSLSKYQGQGFKTWLTRIVVHTAIDYKRKLGTRRETLGAMDSNELAAAAFEQTAAPESVEDDLLRKERAQLIACYLSEIPDNYRHVVVAFYMEEKSHMQIASEHGIAVKTVESKLYRARTWMKKHWKEEDFR</sequence>
<gene>
    <name evidence="5" type="primary">sigW_3</name>
    <name evidence="5" type="ORF">Back11_40100</name>
</gene>
<dbReference type="AlphaFoldDB" id="A0A3G9J2U6"/>